<feature type="domain" description="NAD-dependent epimerase/dehydratase" evidence="12">
    <location>
        <begin position="115"/>
        <end position="345"/>
    </location>
</feature>
<comment type="subcellular location">
    <subcellularLocation>
        <location evidence="1">Golgi apparatus</location>
        <location evidence="1">Golgi stack membrane</location>
        <topology evidence="1">Multi-pass membrane protein</topology>
    </subcellularLocation>
</comment>
<feature type="transmembrane region" description="Helical" evidence="11">
    <location>
        <begin position="34"/>
        <end position="54"/>
    </location>
</feature>
<dbReference type="GO" id="GO:0050378">
    <property type="term" value="F:UDP-glucuronate 4-epimerase activity"/>
    <property type="evidence" value="ECO:0007669"/>
    <property type="project" value="UniProtKB-EC"/>
</dbReference>
<dbReference type="PRINTS" id="PR01713">
    <property type="entry name" value="NUCEPIMERASE"/>
</dbReference>
<dbReference type="InterPro" id="IPR036291">
    <property type="entry name" value="NAD(P)-bd_dom_sf"/>
</dbReference>
<accession>A0A0D9XFC8</accession>
<evidence type="ECO:0000256" key="10">
    <source>
        <dbReference type="SAM" id="MobiDB-lite"/>
    </source>
</evidence>
<sequence length="480" mass="50966">MAGDAAAKGMKLDRYASALRRVASGKVVSASSHLLFRATVLATLALVFLFTFHYPSLLSRSFSLSSSSASHPSHRSLLMSSSSSSSPAAATYGGAAWEKEIRRSARPTRDGGLAVLVTGAAGFVGTHCSLALRARGDGVLGIDNFNAYYTPSLKRARQARLAARGVAVLDADINDGELLRHLFDLVPFTHILHLAAQAGVRYAMEAPQTYVASNVAGLVSIFEVAAKHADPQPSIVWASSSSVYGLNKITPFSESHRTDQPASLYAATKKAGEAIAHAYNHIYGLSITGLRFFTVYGPMGRPDMAYFAFTNSIVSGEPITLFAGARRDFTYIDDVVKGCLGALDTAGRSTGDAKSGKKSGEAPLRVYNLGNTSPVPVTRMVGILEKLLGKKANKRVVAMPSNGDVPFTHANVSHAAQDFGYRPTTSLEVGLRHFVDWYVDYYKVKLDVPKISKVASGAGGGKPAAKKKKKKAAAAMVTSS</sequence>
<evidence type="ECO:0000313" key="14">
    <source>
        <dbReference type="Proteomes" id="UP000032180"/>
    </source>
</evidence>
<reference evidence="13 14" key="1">
    <citation type="submission" date="2012-08" db="EMBL/GenBank/DDBJ databases">
        <title>Oryza genome evolution.</title>
        <authorList>
            <person name="Wing R.A."/>
        </authorList>
    </citation>
    <scope>NUCLEOTIDE SEQUENCE</scope>
</reference>
<dbReference type="PANTHER" id="PTHR43574">
    <property type="entry name" value="EPIMERASE-RELATED"/>
    <property type="match status" value="1"/>
</dbReference>
<reference evidence="14" key="2">
    <citation type="submission" date="2013-12" db="EMBL/GenBank/DDBJ databases">
        <authorList>
            <person name="Yu Y."/>
            <person name="Lee S."/>
            <person name="de Baynast K."/>
            <person name="Wissotski M."/>
            <person name="Liu L."/>
            <person name="Talag J."/>
            <person name="Goicoechea J."/>
            <person name="Angelova A."/>
            <person name="Jetty R."/>
            <person name="Kudrna D."/>
            <person name="Golser W."/>
            <person name="Rivera L."/>
            <person name="Zhang J."/>
            <person name="Wing R."/>
        </authorList>
    </citation>
    <scope>NUCLEOTIDE SEQUENCE</scope>
</reference>
<keyword evidence="5" id="KW-0520">NAD</keyword>
<evidence type="ECO:0000256" key="6">
    <source>
        <dbReference type="ARBA" id="ARBA00023136"/>
    </source>
</evidence>
<keyword evidence="6 11" id="KW-0472">Membrane</keyword>
<dbReference type="HOGENOM" id="CLU_007383_1_2_1"/>
<dbReference type="GO" id="GO:0032580">
    <property type="term" value="C:Golgi cisterna membrane"/>
    <property type="evidence" value="ECO:0007669"/>
    <property type="project" value="UniProtKB-SubCell"/>
</dbReference>
<evidence type="ECO:0000259" key="12">
    <source>
        <dbReference type="Pfam" id="PF01370"/>
    </source>
</evidence>
<dbReference type="eggNOG" id="KOG1371">
    <property type="taxonomic scope" value="Eukaryota"/>
</dbReference>
<dbReference type="AlphaFoldDB" id="A0A0D9XFC8"/>
<evidence type="ECO:0000256" key="5">
    <source>
        <dbReference type="ARBA" id="ARBA00023027"/>
    </source>
</evidence>
<evidence type="ECO:0000256" key="11">
    <source>
        <dbReference type="SAM" id="Phobius"/>
    </source>
</evidence>
<evidence type="ECO:0000256" key="9">
    <source>
        <dbReference type="ARBA" id="ARBA00066697"/>
    </source>
</evidence>
<dbReference type="EC" id="5.1.3.6" evidence="9"/>
<dbReference type="Gene3D" id="3.40.50.720">
    <property type="entry name" value="NAD(P)-binding Rossmann-like Domain"/>
    <property type="match status" value="1"/>
</dbReference>
<dbReference type="Pfam" id="PF01370">
    <property type="entry name" value="Epimerase"/>
    <property type="match status" value="1"/>
</dbReference>
<dbReference type="EnsemblPlants" id="LPERR09G11730.1">
    <property type="protein sequence ID" value="LPERR09G11730.1"/>
    <property type="gene ID" value="LPERR09G11730"/>
</dbReference>
<evidence type="ECO:0000256" key="1">
    <source>
        <dbReference type="ARBA" id="ARBA00004205"/>
    </source>
</evidence>
<protein>
    <recommendedName>
        <fullName evidence="9">UDP-glucuronate 4-epimerase</fullName>
        <ecNumber evidence="9">5.1.3.6</ecNumber>
    </recommendedName>
</protein>
<keyword evidence="4 11" id="KW-1133">Transmembrane helix</keyword>
<organism evidence="13 14">
    <name type="scientific">Leersia perrieri</name>
    <dbReference type="NCBI Taxonomy" id="77586"/>
    <lineage>
        <taxon>Eukaryota</taxon>
        <taxon>Viridiplantae</taxon>
        <taxon>Streptophyta</taxon>
        <taxon>Embryophyta</taxon>
        <taxon>Tracheophyta</taxon>
        <taxon>Spermatophyta</taxon>
        <taxon>Magnoliopsida</taxon>
        <taxon>Liliopsida</taxon>
        <taxon>Poales</taxon>
        <taxon>Poaceae</taxon>
        <taxon>BOP clade</taxon>
        <taxon>Oryzoideae</taxon>
        <taxon>Oryzeae</taxon>
        <taxon>Oryzinae</taxon>
        <taxon>Leersia</taxon>
    </lineage>
</organism>
<keyword evidence="7" id="KW-0413">Isomerase</keyword>
<dbReference type="STRING" id="77586.A0A0D9XFC8"/>
<name>A0A0D9XFC8_9ORYZ</name>
<keyword evidence="3 11" id="KW-0812">Transmembrane</keyword>
<reference evidence="13" key="3">
    <citation type="submission" date="2015-04" db="UniProtKB">
        <authorList>
            <consortium name="EnsemblPlants"/>
        </authorList>
    </citation>
    <scope>IDENTIFICATION</scope>
</reference>
<dbReference type="FunFam" id="3.40.50.720:FF:000198">
    <property type="entry name" value="UDP-glucuronate 4-epimerase 3"/>
    <property type="match status" value="1"/>
</dbReference>
<evidence type="ECO:0000313" key="13">
    <source>
        <dbReference type="EnsemblPlants" id="LPERR09G11730.1"/>
    </source>
</evidence>
<dbReference type="Proteomes" id="UP000032180">
    <property type="component" value="Chromosome 9"/>
</dbReference>
<feature type="region of interest" description="Disordered" evidence="10">
    <location>
        <begin position="456"/>
        <end position="480"/>
    </location>
</feature>
<keyword evidence="14" id="KW-1185">Reference proteome</keyword>
<dbReference type="InterPro" id="IPR001509">
    <property type="entry name" value="Epimerase_deHydtase"/>
</dbReference>
<evidence type="ECO:0000256" key="2">
    <source>
        <dbReference type="ARBA" id="ARBA00007637"/>
    </source>
</evidence>
<dbReference type="Gramene" id="LPERR09G11730.1">
    <property type="protein sequence ID" value="LPERR09G11730.1"/>
    <property type="gene ID" value="LPERR09G11730"/>
</dbReference>
<comment type="catalytic activity">
    <reaction evidence="8">
        <text>UDP-alpha-D-glucuronate = UDP-alpha-D-galacturonate</text>
        <dbReference type="Rhea" id="RHEA:11404"/>
        <dbReference type="ChEBI" id="CHEBI:57635"/>
        <dbReference type="ChEBI" id="CHEBI:58052"/>
        <dbReference type="EC" id="5.1.3.6"/>
    </reaction>
</comment>
<evidence type="ECO:0000256" key="4">
    <source>
        <dbReference type="ARBA" id="ARBA00022989"/>
    </source>
</evidence>
<evidence type="ECO:0000256" key="3">
    <source>
        <dbReference type="ARBA" id="ARBA00022692"/>
    </source>
</evidence>
<comment type="similarity">
    <text evidence="2">Belongs to the NAD(P)-dependent epimerase/dehydratase family.</text>
</comment>
<proteinExistence type="inferred from homology"/>
<dbReference type="SUPFAM" id="SSF51735">
    <property type="entry name" value="NAD(P)-binding Rossmann-fold domains"/>
    <property type="match status" value="1"/>
</dbReference>
<evidence type="ECO:0000256" key="8">
    <source>
        <dbReference type="ARBA" id="ARBA00050136"/>
    </source>
</evidence>
<evidence type="ECO:0000256" key="7">
    <source>
        <dbReference type="ARBA" id="ARBA00023235"/>
    </source>
</evidence>